<evidence type="ECO:0000256" key="1">
    <source>
        <dbReference type="SAM" id="Phobius"/>
    </source>
</evidence>
<sequence length="148" mass="15573">MSSINAEAYVINDDGSKTAIPVNFVNEERASSVSGKAASRRAESFKRKFVRGSARTNADSAAQAAQSYMRWYTKRAECGCSGGTNTHGYTPQSPFTTVDATTTAPKRSLHLGRRIVGLGIAAVGVPLLILPGPGLALVGLGLLMMVMP</sequence>
<name>A0A3N0B5Y4_9ACTN</name>
<gene>
    <name evidence="2" type="ORF">DMP06_01735</name>
</gene>
<keyword evidence="1" id="KW-0812">Transmembrane</keyword>
<evidence type="ECO:0000313" key="2">
    <source>
        <dbReference type="EMBL" id="RNL42149.1"/>
    </source>
</evidence>
<accession>A0A3N0B5Y4</accession>
<protein>
    <submittedName>
        <fullName evidence="2">Uncharacterized protein</fullName>
    </submittedName>
</protein>
<keyword evidence="1" id="KW-1133">Transmembrane helix</keyword>
<dbReference type="Proteomes" id="UP000269591">
    <property type="component" value="Unassembled WGS sequence"/>
</dbReference>
<keyword evidence="1" id="KW-0472">Membrane</keyword>
<evidence type="ECO:0000313" key="3">
    <source>
        <dbReference type="Proteomes" id="UP000269591"/>
    </source>
</evidence>
<reference evidence="3" key="1">
    <citation type="submission" date="2018-05" db="EMBL/GenBank/DDBJ databases">
        <title>Genome Sequencing of selected type strains of the family Eggerthellaceae.</title>
        <authorList>
            <person name="Danylec N."/>
            <person name="Stoll D.A."/>
            <person name="Doetsch A."/>
            <person name="Huch M."/>
        </authorList>
    </citation>
    <scope>NUCLEOTIDE SEQUENCE [LARGE SCALE GENOMIC DNA]</scope>
    <source>
        <strain evidence="3">DSM 24851</strain>
    </source>
</reference>
<dbReference type="RefSeq" id="WP_123208007.1">
    <property type="nucleotide sequence ID" value="NZ_JBHTHO010000013.1"/>
</dbReference>
<keyword evidence="3" id="KW-1185">Reference proteome</keyword>
<dbReference type="EMBL" id="QIBX01000001">
    <property type="protein sequence ID" value="RNL42149.1"/>
    <property type="molecule type" value="Genomic_DNA"/>
</dbReference>
<dbReference type="AlphaFoldDB" id="A0A3N0B5Y4"/>
<proteinExistence type="predicted"/>
<comment type="caution">
    <text evidence="2">The sequence shown here is derived from an EMBL/GenBank/DDBJ whole genome shotgun (WGS) entry which is preliminary data.</text>
</comment>
<organism evidence="2 3">
    <name type="scientific">Slackia equolifaciens</name>
    <dbReference type="NCBI Taxonomy" id="498718"/>
    <lineage>
        <taxon>Bacteria</taxon>
        <taxon>Bacillati</taxon>
        <taxon>Actinomycetota</taxon>
        <taxon>Coriobacteriia</taxon>
        <taxon>Eggerthellales</taxon>
        <taxon>Eggerthellaceae</taxon>
        <taxon>Slackia</taxon>
    </lineage>
</organism>
<feature type="transmembrane region" description="Helical" evidence="1">
    <location>
        <begin position="115"/>
        <end position="146"/>
    </location>
</feature>